<gene>
    <name evidence="2" type="ORF">Tci_881005</name>
</gene>
<feature type="compositionally biased region" description="Acidic residues" evidence="1">
    <location>
        <begin position="1"/>
        <end position="17"/>
    </location>
</feature>
<evidence type="ECO:0000313" key="2">
    <source>
        <dbReference type="EMBL" id="GFD09036.1"/>
    </source>
</evidence>
<comment type="caution">
    <text evidence="2">The sequence shown here is derived from an EMBL/GenBank/DDBJ whole genome shotgun (WGS) entry which is preliminary data.</text>
</comment>
<feature type="non-terminal residue" evidence="2">
    <location>
        <position position="1"/>
    </location>
</feature>
<sequence length="138" mass="15795">EGESDEEETRQEEEESFDPIPRTPKGSGEESNDEEDHELKLSEEARIQEEEEADELYHDVNINQGRGLQVTQNVEDSHVTLTPVNPDGPQERDAPIPSTTIPSIINENLLTFNSAFRFDERLRSLETSFSEYMKVMKV</sequence>
<feature type="region of interest" description="Disordered" evidence="1">
    <location>
        <begin position="1"/>
        <end position="45"/>
    </location>
</feature>
<name>A0A699TIY7_TANCI</name>
<feature type="region of interest" description="Disordered" evidence="1">
    <location>
        <begin position="79"/>
        <end position="100"/>
    </location>
</feature>
<feature type="non-terminal residue" evidence="2">
    <location>
        <position position="138"/>
    </location>
</feature>
<evidence type="ECO:0000256" key="1">
    <source>
        <dbReference type="SAM" id="MobiDB-lite"/>
    </source>
</evidence>
<organism evidence="2">
    <name type="scientific">Tanacetum cinerariifolium</name>
    <name type="common">Dalmatian daisy</name>
    <name type="synonym">Chrysanthemum cinerariifolium</name>
    <dbReference type="NCBI Taxonomy" id="118510"/>
    <lineage>
        <taxon>Eukaryota</taxon>
        <taxon>Viridiplantae</taxon>
        <taxon>Streptophyta</taxon>
        <taxon>Embryophyta</taxon>
        <taxon>Tracheophyta</taxon>
        <taxon>Spermatophyta</taxon>
        <taxon>Magnoliopsida</taxon>
        <taxon>eudicotyledons</taxon>
        <taxon>Gunneridae</taxon>
        <taxon>Pentapetalae</taxon>
        <taxon>asterids</taxon>
        <taxon>campanulids</taxon>
        <taxon>Asterales</taxon>
        <taxon>Asteraceae</taxon>
        <taxon>Asteroideae</taxon>
        <taxon>Anthemideae</taxon>
        <taxon>Anthemidinae</taxon>
        <taxon>Tanacetum</taxon>
    </lineage>
</organism>
<dbReference type="EMBL" id="BKCJ011242516">
    <property type="protein sequence ID" value="GFD09036.1"/>
    <property type="molecule type" value="Genomic_DNA"/>
</dbReference>
<protein>
    <submittedName>
        <fullName evidence="2">Uncharacterized protein</fullName>
    </submittedName>
</protein>
<reference evidence="2" key="1">
    <citation type="journal article" date="2019" name="Sci. Rep.">
        <title>Draft genome of Tanacetum cinerariifolium, the natural source of mosquito coil.</title>
        <authorList>
            <person name="Yamashiro T."/>
            <person name="Shiraishi A."/>
            <person name="Satake H."/>
            <person name="Nakayama K."/>
        </authorList>
    </citation>
    <scope>NUCLEOTIDE SEQUENCE</scope>
</reference>
<accession>A0A699TIY7</accession>
<dbReference type="AlphaFoldDB" id="A0A699TIY7"/>
<proteinExistence type="predicted"/>